<dbReference type="InterPro" id="IPR009097">
    <property type="entry name" value="Cyclic_Pdiesterase"/>
</dbReference>
<dbReference type="GO" id="GO:0004113">
    <property type="term" value="F:2',3'-cyclic-nucleotide 3'-phosphodiesterase activity"/>
    <property type="evidence" value="ECO:0007669"/>
    <property type="project" value="TreeGrafter"/>
</dbReference>
<dbReference type="PANTHER" id="PTHR28141">
    <property type="entry name" value="2',3'-CYCLIC-NUCLEOTIDE 3'-PHOSPHODIESTERASE"/>
    <property type="match status" value="1"/>
</dbReference>
<evidence type="ECO:0000313" key="2">
    <source>
        <dbReference type="Proteomes" id="UP000279259"/>
    </source>
</evidence>
<protein>
    <recommendedName>
        <fullName evidence="3">2',3'-cyclic-nucleotide 3'-phosphodiesterase</fullName>
    </recommendedName>
</protein>
<evidence type="ECO:0000313" key="1">
    <source>
        <dbReference type="EMBL" id="RSH90362.1"/>
    </source>
</evidence>
<accession>A0A427YH02</accession>
<name>A0A427YH02_9TREE</name>
<organism evidence="1 2">
    <name type="scientific">Saitozyma podzolica</name>
    <dbReference type="NCBI Taxonomy" id="1890683"/>
    <lineage>
        <taxon>Eukaryota</taxon>
        <taxon>Fungi</taxon>
        <taxon>Dikarya</taxon>
        <taxon>Basidiomycota</taxon>
        <taxon>Agaricomycotina</taxon>
        <taxon>Tremellomycetes</taxon>
        <taxon>Tremellales</taxon>
        <taxon>Trimorphomycetaceae</taxon>
        <taxon>Saitozyma</taxon>
    </lineage>
</organism>
<comment type="caution">
    <text evidence="1">The sequence shown here is derived from an EMBL/GenBank/DDBJ whole genome shotgun (WGS) entry which is preliminary data.</text>
</comment>
<evidence type="ECO:0008006" key="3">
    <source>
        <dbReference type="Google" id="ProtNLM"/>
    </source>
</evidence>
<dbReference type="STRING" id="1890683.A0A427YH02"/>
<dbReference type="GO" id="GO:0009187">
    <property type="term" value="P:cyclic nucleotide metabolic process"/>
    <property type="evidence" value="ECO:0007669"/>
    <property type="project" value="TreeGrafter"/>
</dbReference>
<keyword evidence="2" id="KW-1185">Reference proteome</keyword>
<dbReference type="Proteomes" id="UP000279259">
    <property type="component" value="Unassembled WGS sequence"/>
</dbReference>
<dbReference type="OrthoDB" id="514292at2759"/>
<dbReference type="SUPFAM" id="SSF55144">
    <property type="entry name" value="LigT-like"/>
    <property type="match status" value="1"/>
</dbReference>
<dbReference type="Pfam" id="PF07823">
    <property type="entry name" value="CPDase"/>
    <property type="match status" value="1"/>
</dbReference>
<proteinExistence type="predicted"/>
<dbReference type="PANTHER" id="PTHR28141:SF1">
    <property type="entry name" value="2',3'-CYCLIC-NUCLEOTIDE 3'-PHOSPHODIESTERASE"/>
    <property type="match status" value="1"/>
</dbReference>
<dbReference type="AlphaFoldDB" id="A0A427YH02"/>
<sequence>MTDHHPLLSGYAVWLEPAESHRATLRSLVNRLAEEQPPALRFEPHVTLYHPVALDRPLDAVVASLRSLASHVKGQLRLELLPAQGGQHYYQSVLAPVVPDEALLALRAAAEASWGPIEKPYFAHLSLLYGDLDHERRAGIARGVNELRALPKALELDSVVLVRAVGRADEWEVVHREALG</sequence>
<dbReference type="InterPro" id="IPR012386">
    <property type="entry name" value="Cyclic-nucl_3Pdiesterase"/>
</dbReference>
<dbReference type="Gene3D" id="3.90.1140.10">
    <property type="entry name" value="Cyclic phosphodiesterase"/>
    <property type="match status" value="1"/>
</dbReference>
<reference evidence="1 2" key="1">
    <citation type="submission" date="2018-11" db="EMBL/GenBank/DDBJ databases">
        <title>Genome sequence of Saitozyma podzolica DSM 27192.</title>
        <authorList>
            <person name="Aliyu H."/>
            <person name="Gorte O."/>
            <person name="Ochsenreither K."/>
        </authorList>
    </citation>
    <scope>NUCLEOTIDE SEQUENCE [LARGE SCALE GENOMIC DNA]</scope>
    <source>
        <strain evidence="1 2">DSM 27192</strain>
    </source>
</reference>
<dbReference type="EMBL" id="RSCD01000011">
    <property type="protein sequence ID" value="RSH90362.1"/>
    <property type="molecule type" value="Genomic_DNA"/>
</dbReference>
<gene>
    <name evidence="1" type="ORF">EHS25_001696</name>
</gene>